<name>A0A1I4IGX9_9BURK</name>
<evidence type="ECO:0000313" key="2">
    <source>
        <dbReference type="EMBL" id="SFL53317.1"/>
    </source>
</evidence>
<dbReference type="SUPFAM" id="SSF53756">
    <property type="entry name" value="UDP-Glycosyltransferase/glycogen phosphorylase"/>
    <property type="match status" value="1"/>
</dbReference>
<dbReference type="STRING" id="758825.SAMN02982985_00550"/>
<dbReference type="InterPro" id="IPR050194">
    <property type="entry name" value="Glycosyltransferase_grp1"/>
</dbReference>
<dbReference type="Gene3D" id="3.40.50.2000">
    <property type="entry name" value="Glycogen Phosphorylase B"/>
    <property type="match status" value="2"/>
</dbReference>
<keyword evidence="2" id="KW-0808">Transferase</keyword>
<dbReference type="AlphaFoldDB" id="A0A1I4IGX9"/>
<sequence>MNAHTTAAVGTTARAPLRILHVLDHSIPLHSGYTFRSRSILLGQRARGWDTHHVTGAKQGVSPHEYELVEGLGFHRTAPARGWLARLPVLRQLAVITGLVGSLLRVAREVKPDILHAHSPALNAVAALLVGRRLGIPVVYEVRGFWEDAAVDHGTSSEWGLRYRLTRAMETWALKRAQAATTICEGLRAEIVGRGIASAKVSVIPNAVDLGDFAVAGTADQALAASLGLDGKTVLGFIGSFYSYEGLALLLQALPALLRARPDIRVLLVGGGPQESALKAQTRELGLAGQVVFTGRVPHEQVKRYYDLIDVLVYPRLKMRLTDLVTPLKPLEAMAQGRLLVASDVGGHRELIEHGRTGLLFAAGDAAALAQQVLALLDNPGQWPELRRRGRVFVEAERNWAASVARYQAVYAPLSPAAVAP</sequence>
<feature type="domain" description="Glycosyltransferase subfamily 4-like N-terminal" evidence="1">
    <location>
        <begin position="32"/>
        <end position="206"/>
    </location>
</feature>
<evidence type="ECO:0000313" key="3">
    <source>
        <dbReference type="Proteomes" id="UP000199470"/>
    </source>
</evidence>
<dbReference type="EMBL" id="FOTW01000005">
    <property type="protein sequence ID" value="SFL53317.1"/>
    <property type="molecule type" value="Genomic_DNA"/>
</dbReference>
<proteinExistence type="predicted"/>
<dbReference type="PANTHER" id="PTHR45947">
    <property type="entry name" value="SULFOQUINOVOSYL TRANSFERASE SQD2"/>
    <property type="match status" value="1"/>
</dbReference>
<dbReference type="GO" id="GO:0016758">
    <property type="term" value="F:hexosyltransferase activity"/>
    <property type="evidence" value="ECO:0007669"/>
    <property type="project" value="TreeGrafter"/>
</dbReference>
<protein>
    <submittedName>
        <fullName evidence="2">PEP-CTERM/exosortase A-associated glycosyltransferase, Daro_2409 family</fullName>
    </submittedName>
</protein>
<keyword evidence="3" id="KW-1185">Reference proteome</keyword>
<dbReference type="InterPro" id="IPR028098">
    <property type="entry name" value="Glyco_trans_4-like_N"/>
</dbReference>
<dbReference type="CDD" id="cd03794">
    <property type="entry name" value="GT4_WbuB-like"/>
    <property type="match status" value="1"/>
</dbReference>
<organism evidence="2 3">
    <name type="scientific">Rugamonas rubra</name>
    <dbReference type="NCBI Taxonomy" id="758825"/>
    <lineage>
        <taxon>Bacteria</taxon>
        <taxon>Pseudomonadati</taxon>
        <taxon>Pseudomonadota</taxon>
        <taxon>Betaproteobacteria</taxon>
        <taxon>Burkholderiales</taxon>
        <taxon>Oxalobacteraceae</taxon>
        <taxon>Telluria group</taxon>
        <taxon>Rugamonas</taxon>
    </lineage>
</organism>
<gene>
    <name evidence="2" type="ORF">SAMN02982985_00550</name>
</gene>
<dbReference type="InterPro" id="IPR024004">
    <property type="entry name" value="PEP-CTERM/XrtA_GlycosylTrfase"/>
</dbReference>
<dbReference type="Proteomes" id="UP000199470">
    <property type="component" value="Unassembled WGS sequence"/>
</dbReference>
<dbReference type="Pfam" id="PF13579">
    <property type="entry name" value="Glyco_trans_4_4"/>
    <property type="match status" value="1"/>
</dbReference>
<reference evidence="2 3" key="1">
    <citation type="submission" date="2016-10" db="EMBL/GenBank/DDBJ databases">
        <authorList>
            <person name="de Groot N.N."/>
        </authorList>
    </citation>
    <scope>NUCLEOTIDE SEQUENCE [LARGE SCALE GENOMIC DNA]</scope>
    <source>
        <strain evidence="2 3">ATCC 43154</strain>
    </source>
</reference>
<dbReference type="Pfam" id="PF13692">
    <property type="entry name" value="Glyco_trans_1_4"/>
    <property type="match status" value="1"/>
</dbReference>
<accession>A0A1I4IGX9</accession>
<dbReference type="NCBIfam" id="TIGR04063">
    <property type="entry name" value="stp3"/>
    <property type="match status" value="1"/>
</dbReference>
<dbReference type="PANTHER" id="PTHR45947:SF3">
    <property type="entry name" value="SULFOQUINOVOSYL TRANSFERASE SQD2"/>
    <property type="match status" value="1"/>
</dbReference>
<evidence type="ECO:0000259" key="1">
    <source>
        <dbReference type="Pfam" id="PF13579"/>
    </source>
</evidence>